<name>A0A8E2JUS0_9PEZI</name>
<dbReference type="SUPFAM" id="SSF53335">
    <property type="entry name" value="S-adenosyl-L-methionine-dependent methyltransferases"/>
    <property type="match status" value="1"/>
</dbReference>
<evidence type="ECO:0000313" key="2">
    <source>
        <dbReference type="Proteomes" id="UP000250140"/>
    </source>
</evidence>
<dbReference type="GO" id="GO:0008757">
    <property type="term" value="F:S-adenosylmethionine-dependent methyltransferase activity"/>
    <property type="evidence" value="ECO:0007669"/>
    <property type="project" value="UniProtKB-ARBA"/>
</dbReference>
<evidence type="ECO:0000313" key="1">
    <source>
        <dbReference type="EMBL" id="OCL10248.1"/>
    </source>
</evidence>
<dbReference type="Proteomes" id="UP000250140">
    <property type="component" value="Unassembled WGS sequence"/>
</dbReference>
<dbReference type="InterPro" id="IPR029063">
    <property type="entry name" value="SAM-dependent_MTases_sf"/>
</dbReference>
<gene>
    <name evidence="1" type="ORF">AOQ84DRAFT_289648</name>
</gene>
<evidence type="ECO:0008006" key="3">
    <source>
        <dbReference type="Google" id="ProtNLM"/>
    </source>
</evidence>
<dbReference type="InterPro" id="IPR019410">
    <property type="entry name" value="Methyltransf_16"/>
</dbReference>
<dbReference type="AlphaFoldDB" id="A0A8E2JUS0"/>
<dbReference type="PANTHER" id="PTHR14614:SF104">
    <property type="entry name" value="N-METHYLTRANSFERASE, PUTATIVE (AFU_ORTHOLOGUE AFUA_1G17750)-RELATED"/>
    <property type="match status" value="1"/>
</dbReference>
<dbReference type="OrthoDB" id="407325at2759"/>
<dbReference type="PANTHER" id="PTHR14614">
    <property type="entry name" value="HEPATOCELLULAR CARCINOMA-ASSOCIATED ANTIGEN"/>
    <property type="match status" value="1"/>
</dbReference>
<sequence>MLPSLIRLLPPPNSIPEPEDIFASALGSIFTDDLRNQHGDDPNTLIVYRSRVFGDMELSVADPSGENERRKFAHYLWNAGVLMGELVGGRGPGRAEEGDGEDVTWSWWAGEEEERLWSVRGETVLELGAGVGLAGIVSALAGADEVVISDYPAPELLTNITRNVEKNVPESSRSRLSVQGHEWGILDSAFSKTNAGRFTRILAADCLWMPHEHRNLARSMLHFLSPSPDARVFVIAGFHTGRAKVAHFFEEVAGEEGLEIEDIYEMDADGKRRRWQVERDEGTEHHGERKKWLVVSRLRRQQV</sequence>
<dbReference type="GO" id="GO:0005737">
    <property type="term" value="C:cytoplasm"/>
    <property type="evidence" value="ECO:0007669"/>
    <property type="project" value="TreeGrafter"/>
</dbReference>
<dbReference type="Gene3D" id="3.40.50.150">
    <property type="entry name" value="Vaccinia Virus protein VP39"/>
    <property type="match status" value="1"/>
</dbReference>
<keyword evidence="2" id="KW-1185">Reference proteome</keyword>
<dbReference type="EMBL" id="KV749282">
    <property type="protein sequence ID" value="OCL10248.1"/>
    <property type="molecule type" value="Genomic_DNA"/>
</dbReference>
<proteinExistence type="predicted"/>
<protein>
    <recommendedName>
        <fullName evidence="3">Nicotinamide N-methyltransferase</fullName>
    </recommendedName>
</protein>
<reference evidence="1 2" key="1">
    <citation type="journal article" date="2016" name="Nat. Commun.">
        <title>Ectomycorrhizal ecology is imprinted in the genome of the dominant symbiotic fungus Cenococcum geophilum.</title>
        <authorList>
            <consortium name="DOE Joint Genome Institute"/>
            <person name="Peter M."/>
            <person name="Kohler A."/>
            <person name="Ohm R.A."/>
            <person name="Kuo A."/>
            <person name="Krutzmann J."/>
            <person name="Morin E."/>
            <person name="Arend M."/>
            <person name="Barry K.W."/>
            <person name="Binder M."/>
            <person name="Choi C."/>
            <person name="Clum A."/>
            <person name="Copeland A."/>
            <person name="Grisel N."/>
            <person name="Haridas S."/>
            <person name="Kipfer T."/>
            <person name="LaButti K."/>
            <person name="Lindquist E."/>
            <person name="Lipzen A."/>
            <person name="Maire R."/>
            <person name="Meier B."/>
            <person name="Mihaltcheva S."/>
            <person name="Molinier V."/>
            <person name="Murat C."/>
            <person name="Poggeler S."/>
            <person name="Quandt C.A."/>
            <person name="Sperisen C."/>
            <person name="Tritt A."/>
            <person name="Tisserant E."/>
            <person name="Crous P.W."/>
            <person name="Henrissat B."/>
            <person name="Nehls U."/>
            <person name="Egli S."/>
            <person name="Spatafora J.W."/>
            <person name="Grigoriev I.V."/>
            <person name="Martin F.M."/>
        </authorList>
    </citation>
    <scope>NUCLEOTIDE SEQUENCE [LARGE SCALE GENOMIC DNA]</scope>
    <source>
        <strain evidence="1 2">CBS 207.34</strain>
    </source>
</reference>
<dbReference type="Pfam" id="PF10294">
    <property type="entry name" value="Methyltransf_16"/>
    <property type="match status" value="1"/>
</dbReference>
<organism evidence="1 2">
    <name type="scientific">Glonium stellatum</name>
    <dbReference type="NCBI Taxonomy" id="574774"/>
    <lineage>
        <taxon>Eukaryota</taxon>
        <taxon>Fungi</taxon>
        <taxon>Dikarya</taxon>
        <taxon>Ascomycota</taxon>
        <taxon>Pezizomycotina</taxon>
        <taxon>Dothideomycetes</taxon>
        <taxon>Pleosporomycetidae</taxon>
        <taxon>Gloniales</taxon>
        <taxon>Gloniaceae</taxon>
        <taxon>Glonium</taxon>
    </lineage>
</organism>
<accession>A0A8E2JUS0</accession>